<dbReference type="Proteomes" id="UP000178735">
    <property type="component" value="Unassembled WGS sequence"/>
</dbReference>
<reference evidence="2 3" key="1">
    <citation type="journal article" date="2016" name="Nat. Commun.">
        <title>Thousands of microbial genomes shed light on interconnected biogeochemical processes in an aquifer system.</title>
        <authorList>
            <person name="Anantharaman K."/>
            <person name="Brown C.T."/>
            <person name="Hug L.A."/>
            <person name="Sharon I."/>
            <person name="Castelle C.J."/>
            <person name="Probst A.J."/>
            <person name="Thomas B.C."/>
            <person name="Singh A."/>
            <person name="Wilkins M.J."/>
            <person name="Karaoz U."/>
            <person name="Brodie E.L."/>
            <person name="Williams K.H."/>
            <person name="Hubbard S.S."/>
            <person name="Banfield J.F."/>
        </authorList>
    </citation>
    <scope>NUCLEOTIDE SEQUENCE [LARGE SCALE GENOMIC DNA]</scope>
</reference>
<organism evidence="2 3">
    <name type="scientific">Candidatus Wallbacteria bacterium GWC2_49_35</name>
    <dbReference type="NCBI Taxonomy" id="1817813"/>
    <lineage>
        <taxon>Bacteria</taxon>
        <taxon>Candidatus Walliibacteriota</taxon>
    </lineage>
</organism>
<dbReference type="PANTHER" id="PTHR30615">
    <property type="entry name" value="UNCHARACTERIZED PROTEIN YJBQ-RELATED"/>
    <property type="match status" value="1"/>
</dbReference>
<protein>
    <recommendedName>
        <fullName evidence="4">Secondary thiamine-phosphate synthase enzyme</fullName>
    </recommendedName>
</protein>
<sequence>MLKAFSIKTSRRVEFINITGHLKKTLAESRTAAGTMTIFVPHTTAGVTINENADPDVVSDMIGHINKSVPFNDNYAHGEGNSAAHIKSTLFGPSLTIIIDQGELLLGTWQGVYFCEFDGPRMREFYVKIVEG</sequence>
<dbReference type="NCBIfam" id="TIGR00149">
    <property type="entry name" value="TIGR00149_YjbQ"/>
    <property type="match status" value="1"/>
</dbReference>
<dbReference type="PIRSF" id="PIRSF004681">
    <property type="entry name" value="UCP004681"/>
    <property type="match status" value="1"/>
</dbReference>
<gene>
    <name evidence="2" type="ORF">A2008_00235</name>
</gene>
<dbReference type="PROSITE" id="PS01314">
    <property type="entry name" value="UPF0047"/>
    <property type="match status" value="1"/>
</dbReference>
<evidence type="ECO:0000313" key="2">
    <source>
        <dbReference type="EMBL" id="OGM01536.1"/>
    </source>
</evidence>
<evidence type="ECO:0000256" key="1">
    <source>
        <dbReference type="ARBA" id="ARBA00005534"/>
    </source>
</evidence>
<evidence type="ECO:0008006" key="4">
    <source>
        <dbReference type="Google" id="ProtNLM"/>
    </source>
</evidence>
<accession>A0A1F7WFB7</accession>
<name>A0A1F7WFB7_9BACT</name>
<dbReference type="Pfam" id="PF01894">
    <property type="entry name" value="YjbQ"/>
    <property type="match status" value="1"/>
</dbReference>
<comment type="caution">
    <text evidence="2">The sequence shown here is derived from an EMBL/GenBank/DDBJ whole genome shotgun (WGS) entry which is preliminary data.</text>
</comment>
<evidence type="ECO:0000313" key="3">
    <source>
        <dbReference type="Proteomes" id="UP000178735"/>
    </source>
</evidence>
<dbReference type="EMBL" id="MGFH01000234">
    <property type="protein sequence ID" value="OGM01536.1"/>
    <property type="molecule type" value="Genomic_DNA"/>
</dbReference>
<dbReference type="Gene3D" id="2.60.120.460">
    <property type="entry name" value="YjbQ-like"/>
    <property type="match status" value="1"/>
</dbReference>
<proteinExistence type="inferred from homology"/>
<dbReference type="SUPFAM" id="SSF111038">
    <property type="entry name" value="YjbQ-like"/>
    <property type="match status" value="1"/>
</dbReference>
<dbReference type="InterPro" id="IPR035917">
    <property type="entry name" value="YjbQ-like_sf"/>
</dbReference>
<comment type="similarity">
    <text evidence="1">Belongs to the UPF0047 family.</text>
</comment>
<dbReference type="PANTHER" id="PTHR30615:SF8">
    <property type="entry name" value="UPF0047 PROTEIN C4A8.02C"/>
    <property type="match status" value="1"/>
</dbReference>
<dbReference type="STRING" id="1817813.A2008_00235"/>
<dbReference type="InterPro" id="IPR001602">
    <property type="entry name" value="UPF0047_YjbQ-like"/>
</dbReference>
<dbReference type="AlphaFoldDB" id="A0A1F7WFB7"/>